<evidence type="ECO:0000313" key="7">
    <source>
        <dbReference type="EMBL" id="ADE17013.1"/>
    </source>
</evidence>
<dbReference type="GO" id="GO:0007059">
    <property type="term" value="P:chromosome segregation"/>
    <property type="evidence" value="ECO:0007669"/>
    <property type="project" value="UniProtKB-KW"/>
</dbReference>
<dbReference type="EMBL" id="CP001799">
    <property type="protein sequence ID" value="ADE17013.1"/>
    <property type="molecule type" value="Genomic_DNA"/>
</dbReference>
<dbReference type="GO" id="GO:0005694">
    <property type="term" value="C:chromosome"/>
    <property type="evidence" value="ECO:0007669"/>
    <property type="project" value="TreeGrafter"/>
</dbReference>
<feature type="domain" description="ParB-like N-terminal" evidence="6">
    <location>
        <begin position="28"/>
        <end position="117"/>
    </location>
</feature>
<dbReference type="KEGG" id="nhl:Nhal_4005"/>
<dbReference type="Proteomes" id="UP000001844">
    <property type="component" value="Plasmid pNHAL01"/>
</dbReference>
<accession>D5C5F9</accession>
<dbReference type="FunFam" id="1.10.10.2830:FF:000001">
    <property type="entry name" value="Chromosome partitioning protein ParB"/>
    <property type="match status" value="1"/>
</dbReference>
<dbReference type="NCBIfam" id="TIGR00180">
    <property type="entry name" value="parB_part"/>
    <property type="match status" value="1"/>
</dbReference>
<dbReference type="InterPro" id="IPR003115">
    <property type="entry name" value="ParB_N"/>
</dbReference>
<dbReference type="SMART" id="SM00470">
    <property type="entry name" value="ParB"/>
    <property type="match status" value="1"/>
</dbReference>
<evidence type="ECO:0000256" key="4">
    <source>
        <dbReference type="ARBA" id="ARBA00023125"/>
    </source>
</evidence>
<evidence type="ECO:0000256" key="2">
    <source>
        <dbReference type="ARBA" id="ARBA00022372"/>
    </source>
</evidence>
<keyword evidence="3" id="KW-0159">Chromosome partition</keyword>
<protein>
    <recommendedName>
        <fullName evidence="2">Probable chromosome-partitioning protein ParB</fullName>
    </recommendedName>
</protein>
<name>D5C5F9_NITHN</name>
<dbReference type="PANTHER" id="PTHR33375">
    <property type="entry name" value="CHROMOSOME-PARTITIONING PROTEIN PARB-RELATED"/>
    <property type="match status" value="1"/>
</dbReference>
<dbReference type="PANTHER" id="PTHR33375:SF1">
    <property type="entry name" value="CHROMOSOME-PARTITIONING PROTEIN PARB-RELATED"/>
    <property type="match status" value="1"/>
</dbReference>
<dbReference type="GO" id="GO:0003677">
    <property type="term" value="F:DNA binding"/>
    <property type="evidence" value="ECO:0007669"/>
    <property type="project" value="UniProtKB-KW"/>
</dbReference>
<dbReference type="OrthoDB" id="9796891at2"/>
<dbReference type="InterPro" id="IPR041468">
    <property type="entry name" value="HTH_ParB/Spo0J"/>
</dbReference>
<dbReference type="Pfam" id="PF02195">
    <property type="entry name" value="ParB_N"/>
    <property type="match status" value="1"/>
</dbReference>
<dbReference type="CDD" id="cd16393">
    <property type="entry name" value="SPO0J_N"/>
    <property type="match status" value="1"/>
</dbReference>
<dbReference type="Gene3D" id="1.10.10.2830">
    <property type="match status" value="1"/>
</dbReference>
<comment type="function">
    <text evidence="5">Involved in chromosome partition. Localize to both poles of the predivisional cell following completion of DNA replication. Binds to the DNA origin of replication.</text>
</comment>
<dbReference type="Gene3D" id="3.90.1530.30">
    <property type="match status" value="1"/>
</dbReference>
<dbReference type="RefSeq" id="WP_013028115.1">
    <property type="nucleotide sequence ID" value="NC_013958.1"/>
</dbReference>
<dbReference type="InterPro" id="IPR004437">
    <property type="entry name" value="ParB/RepB/Spo0J"/>
</dbReference>
<evidence type="ECO:0000256" key="5">
    <source>
        <dbReference type="ARBA" id="ARBA00025472"/>
    </source>
</evidence>
<keyword evidence="4" id="KW-0238">DNA-binding</keyword>
<dbReference type="SUPFAM" id="SSF110849">
    <property type="entry name" value="ParB/Sulfiredoxin"/>
    <property type="match status" value="1"/>
</dbReference>
<evidence type="ECO:0000256" key="1">
    <source>
        <dbReference type="ARBA" id="ARBA00006295"/>
    </source>
</evidence>
<dbReference type="Pfam" id="PF17762">
    <property type="entry name" value="HTH_ParB"/>
    <property type="match status" value="1"/>
</dbReference>
<geneLocation type="plasmid" evidence="7 8">
    <name>pNHAL01</name>
</geneLocation>
<dbReference type="InterPro" id="IPR050336">
    <property type="entry name" value="Chromosome_partition/occlusion"/>
</dbReference>
<dbReference type="FunFam" id="3.90.1530.30:FF:000001">
    <property type="entry name" value="Chromosome partitioning protein ParB"/>
    <property type="match status" value="1"/>
</dbReference>
<dbReference type="AlphaFoldDB" id="D5C5F9"/>
<reference evidence="7 8" key="1">
    <citation type="submission" date="2009-10" db="EMBL/GenBank/DDBJ databases">
        <title>Complete genome sequence of Nitrosococcus halophilus Nc4, a salt-adapted, aerobic obligate ammonia-oxidizing sulfur purple bacterium.</title>
        <authorList>
            <consortium name="US DOE Joint Genome Institute"/>
            <person name="Campbell M.A."/>
            <person name="Malfatti S.A."/>
            <person name="Chain P.S.G."/>
            <person name="Heidelberg J.F."/>
            <person name="Ward N.L."/>
            <person name="Ward B.B."/>
            <person name="Klotz M.G."/>
        </authorList>
    </citation>
    <scope>NUCLEOTIDE SEQUENCE [LARGE SCALE GENOMIC DNA]</scope>
    <source>
        <strain evidence="8">Nc4</strain>
        <plasmid evidence="8">Plasmid pNHAL01</plasmid>
    </source>
</reference>
<sequence>MAKKTSPLAGKINRNVFFHTSLDLPRIIEIDLKNLRENPDQPRKVFDETALQELADSIEQHELIQPIAVAPDPENEDGYIVVAGERRFRAFKQLGRETIPAIVTQGNHDEIALIENLQRVDLNPLEEAEALEQIMDRYDYTQIELSKVIGKARNTVNELLRLNTLPQEIKEEYRSRTSDSVVSKSVLIELTRIKNKDKQLKLWEELKAGATVRVARKAKREGTANKMSSSPAMQLLSAGRRFTKKLEGIAAHDLNNEQFSTLLELREKIDNLINTLEEKGDRRF</sequence>
<evidence type="ECO:0000259" key="6">
    <source>
        <dbReference type="SMART" id="SM00470"/>
    </source>
</evidence>
<evidence type="ECO:0000256" key="3">
    <source>
        <dbReference type="ARBA" id="ARBA00022829"/>
    </source>
</evidence>
<dbReference type="eggNOG" id="COG1475">
    <property type="taxonomic scope" value="Bacteria"/>
</dbReference>
<proteinExistence type="inferred from homology"/>
<gene>
    <name evidence="7" type="ORF">Nhal_4005</name>
</gene>
<organism evidence="7 8">
    <name type="scientific">Nitrosococcus halophilus (strain Nc4)</name>
    <dbReference type="NCBI Taxonomy" id="472759"/>
    <lineage>
        <taxon>Bacteria</taxon>
        <taxon>Pseudomonadati</taxon>
        <taxon>Pseudomonadota</taxon>
        <taxon>Gammaproteobacteria</taxon>
        <taxon>Chromatiales</taxon>
        <taxon>Chromatiaceae</taxon>
        <taxon>Nitrosococcus</taxon>
    </lineage>
</organism>
<comment type="similarity">
    <text evidence="1">Belongs to the ParB family.</text>
</comment>
<dbReference type="HOGENOM" id="CLU_023853_0_1_6"/>
<keyword evidence="8" id="KW-1185">Reference proteome</keyword>
<keyword evidence="7" id="KW-0614">Plasmid</keyword>
<evidence type="ECO:0000313" key="8">
    <source>
        <dbReference type="Proteomes" id="UP000001844"/>
    </source>
</evidence>
<dbReference type="InterPro" id="IPR036086">
    <property type="entry name" value="ParB/Sulfiredoxin_sf"/>
</dbReference>